<evidence type="ECO:0000313" key="3">
    <source>
        <dbReference type="Proteomes" id="UP000315750"/>
    </source>
</evidence>
<name>A0A518AM34_9BACT</name>
<dbReference type="RefSeq" id="WP_145246593.1">
    <property type="nucleotide sequence ID" value="NZ_CP036278.1"/>
</dbReference>
<protein>
    <submittedName>
        <fullName evidence="2">Uncharacterized protein</fullName>
    </submittedName>
</protein>
<accession>A0A518AM34</accession>
<reference evidence="2 3" key="1">
    <citation type="submission" date="2019-02" db="EMBL/GenBank/DDBJ databases">
        <title>Deep-cultivation of Planctomycetes and their phenomic and genomic characterization uncovers novel biology.</title>
        <authorList>
            <person name="Wiegand S."/>
            <person name="Jogler M."/>
            <person name="Boedeker C."/>
            <person name="Pinto D."/>
            <person name="Vollmers J."/>
            <person name="Rivas-Marin E."/>
            <person name="Kohn T."/>
            <person name="Peeters S.H."/>
            <person name="Heuer A."/>
            <person name="Rast P."/>
            <person name="Oberbeckmann S."/>
            <person name="Bunk B."/>
            <person name="Jeske O."/>
            <person name="Meyerdierks A."/>
            <person name="Storesund J.E."/>
            <person name="Kallscheuer N."/>
            <person name="Luecker S."/>
            <person name="Lage O.M."/>
            <person name="Pohl T."/>
            <person name="Merkel B.J."/>
            <person name="Hornburger P."/>
            <person name="Mueller R.-W."/>
            <person name="Bruemmer F."/>
            <person name="Labrenz M."/>
            <person name="Spormann A.M."/>
            <person name="Op den Camp H."/>
            <person name="Overmann J."/>
            <person name="Amann R."/>
            <person name="Jetten M.S.M."/>
            <person name="Mascher T."/>
            <person name="Medema M.H."/>
            <person name="Devos D.P."/>
            <person name="Kaster A.-K."/>
            <person name="Ovreas L."/>
            <person name="Rohde M."/>
            <person name="Galperin M.Y."/>
            <person name="Jogler C."/>
        </authorList>
    </citation>
    <scope>NUCLEOTIDE SEQUENCE [LARGE SCALE GENOMIC DNA]</scope>
    <source>
        <strain evidence="2 3">Pan181</strain>
    </source>
</reference>
<dbReference type="Proteomes" id="UP000315750">
    <property type="component" value="Chromosome"/>
</dbReference>
<feature type="compositionally biased region" description="Polar residues" evidence="1">
    <location>
        <begin position="1"/>
        <end position="12"/>
    </location>
</feature>
<dbReference type="KEGG" id="amuc:Pan181_19780"/>
<evidence type="ECO:0000313" key="2">
    <source>
        <dbReference type="EMBL" id="QDU55782.1"/>
    </source>
</evidence>
<keyword evidence="3" id="KW-1185">Reference proteome</keyword>
<sequence>MAAKTETPTATLPNPEYKFAPTDVDAHTADLQRRAAEREKKQQVLEDCLDPEVAARHELKKQRFRWRVAGTLRRAVGSGRFSAEEKVTVVVAENEDQAWAQSCDVWGVWPSRKHGMRDLTITKIGEAETGEKTKMPRKLTYS</sequence>
<evidence type="ECO:0000256" key="1">
    <source>
        <dbReference type="SAM" id="MobiDB-lite"/>
    </source>
</evidence>
<organism evidence="2 3">
    <name type="scientific">Aeoliella mucimassa</name>
    <dbReference type="NCBI Taxonomy" id="2527972"/>
    <lineage>
        <taxon>Bacteria</taxon>
        <taxon>Pseudomonadati</taxon>
        <taxon>Planctomycetota</taxon>
        <taxon>Planctomycetia</taxon>
        <taxon>Pirellulales</taxon>
        <taxon>Lacipirellulaceae</taxon>
        <taxon>Aeoliella</taxon>
    </lineage>
</organism>
<feature type="region of interest" description="Disordered" evidence="1">
    <location>
        <begin position="1"/>
        <end position="21"/>
    </location>
</feature>
<proteinExistence type="predicted"/>
<dbReference type="EMBL" id="CP036278">
    <property type="protein sequence ID" value="QDU55782.1"/>
    <property type="molecule type" value="Genomic_DNA"/>
</dbReference>
<gene>
    <name evidence="2" type="ORF">Pan181_19780</name>
</gene>
<dbReference type="AlphaFoldDB" id="A0A518AM34"/>